<reference evidence="5 6" key="1">
    <citation type="submission" date="2015-12" db="EMBL/GenBank/DDBJ databases">
        <title>Complete genome of Roseateles depolymerans KCTC 42856.</title>
        <authorList>
            <person name="Kim K.M."/>
        </authorList>
    </citation>
    <scope>NUCLEOTIDE SEQUENCE [LARGE SCALE GENOMIC DNA]</scope>
    <source>
        <strain evidence="5 6">KCTC 42856</strain>
    </source>
</reference>
<dbReference type="Pfam" id="PF00085">
    <property type="entry name" value="Thioredoxin"/>
    <property type="match status" value="1"/>
</dbReference>
<dbReference type="Proteomes" id="UP000060699">
    <property type="component" value="Chromosome"/>
</dbReference>
<dbReference type="GO" id="GO:0006950">
    <property type="term" value="P:response to stress"/>
    <property type="evidence" value="ECO:0007669"/>
    <property type="project" value="UniProtKB-ARBA"/>
</dbReference>
<dbReference type="SUPFAM" id="SSF48452">
    <property type="entry name" value="TPR-like"/>
    <property type="match status" value="1"/>
</dbReference>
<dbReference type="CDD" id="cd02956">
    <property type="entry name" value="ybbN"/>
    <property type="match status" value="1"/>
</dbReference>
<keyword evidence="2" id="KW-0249">Electron transport</keyword>
<evidence type="ECO:0000256" key="4">
    <source>
        <dbReference type="ARBA" id="ARBA00023284"/>
    </source>
</evidence>
<dbReference type="SUPFAM" id="SSF52833">
    <property type="entry name" value="Thioredoxin-like"/>
    <property type="match status" value="1"/>
</dbReference>
<evidence type="ECO:0000313" key="6">
    <source>
        <dbReference type="Proteomes" id="UP000060699"/>
    </source>
</evidence>
<accession>A0A0U3LJV6</accession>
<gene>
    <name evidence="5" type="ORF">RD2015_630</name>
</gene>
<evidence type="ECO:0000256" key="2">
    <source>
        <dbReference type="ARBA" id="ARBA00022982"/>
    </source>
</evidence>
<protein>
    <submittedName>
        <fullName evidence="5">Thioredoxin domain-containing protein</fullName>
    </submittedName>
</protein>
<dbReference type="PATRIC" id="fig|76731.3.peg.641"/>
<dbReference type="InterPro" id="IPR011990">
    <property type="entry name" value="TPR-like_helical_dom_sf"/>
</dbReference>
<evidence type="ECO:0000313" key="5">
    <source>
        <dbReference type="EMBL" id="ALV05127.1"/>
    </source>
</evidence>
<dbReference type="InterPro" id="IPR017937">
    <property type="entry name" value="Thioredoxin_CS"/>
</dbReference>
<dbReference type="PROSITE" id="PS00194">
    <property type="entry name" value="THIOREDOXIN_1"/>
    <property type="match status" value="1"/>
</dbReference>
<keyword evidence="3" id="KW-1015">Disulfide bond</keyword>
<dbReference type="InterPro" id="IPR036249">
    <property type="entry name" value="Thioredoxin-like_sf"/>
</dbReference>
<dbReference type="OrthoDB" id="9790390at2"/>
<keyword evidence="6" id="KW-1185">Reference proteome</keyword>
<dbReference type="Pfam" id="PF14559">
    <property type="entry name" value="TPR_19"/>
    <property type="match status" value="1"/>
</dbReference>
<dbReference type="PANTHER" id="PTHR45663">
    <property type="entry name" value="GEO12009P1"/>
    <property type="match status" value="1"/>
</dbReference>
<dbReference type="GO" id="GO:0045454">
    <property type="term" value="P:cell redox homeostasis"/>
    <property type="evidence" value="ECO:0007669"/>
    <property type="project" value="TreeGrafter"/>
</dbReference>
<keyword evidence="1" id="KW-0813">Transport</keyword>
<evidence type="ECO:0000256" key="3">
    <source>
        <dbReference type="ARBA" id="ARBA00023157"/>
    </source>
</evidence>
<dbReference type="Gene3D" id="3.40.30.10">
    <property type="entry name" value="Glutaredoxin"/>
    <property type="match status" value="1"/>
</dbReference>
<dbReference type="InterPro" id="IPR013766">
    <property type="entry name" value="Thioredoxin_domain"/>
</dbReference>
<organism evidence="5 6">
    <name type="scientific">Roseateles depolymerans</name>
    <dbReference type="NCBI Taxonomy" id="76731"/>
    <lineage>
        <taxon>Bacteria</taxon>
        <taxon>Pseudomonadati</taxon>
        <taxon>Pseudomonadota</taxon>
        <taxon>Betaproteobacteria</taxon>
        <taxon>Burkholderiales</taxon>
        <taxon>Sphaerotilaceae</taxon>
        <taxon>Roseateles</taxon>
    </lineage>
</organism>
<dbReference type="KEGG" id="rdp:RD2015_630"/>
<dbReference type="GO" id="GO:0005829">
    <property type="term" value="C:cytosol"/>
    <property type="evidence" value="ECO:0007669"/>
    <property type="project" value="TreeGrafter"/>
</dbReference>
<dbReference type="GO" id="GO:0015035">
    <property type="term" value="F:protein-disulfide reductase activity"/>
    <property type="evidence" value="ECO:0007669"/>
    <property type="project" value="TreeGrafter"/>
</dbReference>
<dbReference type="EMBL" id="CP013729">
    <property type="protein sequence ID" value="ALV05127.1"/>
    <property type="molecule type" value="Genomic_DNA"/>
</dbReference>
<dbReference type="PROSITE" id="PS51352">
    <property type="entry name" value="THIOREDOXIN_2"/>
    <property type="match status" value="1"/>
</dbReference>
<dbReference type="AlphaFoldDB" id="A0A0U3LJV6"/>
<dbReference type="STRING" id="76731.RD2015_630"/>
<keyword evidence="4" id="KW-0676">Redox-active center</keyword>
<dbReference type="PANTHER" id="PTHR45663:SF11">
    <property type="entry name" value="GEO12009P1"/>
    <property type="match status" value="1"/>
</dbReference>
<evidence type="ECO:0000256" key="1">
    <source>
        <dbReference type="ARBA" id="ARBA00022448"/>
    </source>
</evidence>
<dbReference type="RefSeq" id="WP_058933659.1">
    <property type="nucleotide sequence ID" value="NZ_CP013729.1"/>
</dbReference>
<name>A0A0U3LJV6_9BURK</name>
<proteinExistence type="predicted"/>
<dbReference type="Pfam" id="PF14561">
    <property type="entry name" value="TPR_20"/>
    <property type="match status" value="1"/>
</dbReference>
<dbReference type="Gene3D" id="1.25.40.10">
    <property type="entry name" value="Tetratricopeptide repeat domain"/>
    <property type="match status" value="2"/>
</dbReference>
<sequence>MTDITLQNFEADLLQASMQQPVLLDIWAPWCGPCRTLGPMLDKLEVAYAGRFKLAKLNSDDQPEIATQLSQAFGVRSIPFCVMFVGGQPVDGFVGALPEAQIREFLDRHVPTGEALEAEEDLAEAQALMEEGDSEAALQKLHAAVQADPTNETARFDLVRALLEADLLDDAKAAFEPVAHRAADTITPHARFAALATWIAAAERAAQGLDPAGLQAAIAANKRDFDARFALAQGLLAGRDFTGAMDELLEIIMRDKTWNDQLARKTYVAILELMTKPQAAHAATADTKGGLQLAGPSAVASADPLLDQYRRKLSMALF</sequence>